<dbReference type="Gene3D" id="3.40.190.10">
    <property type="entry name" value="Periplasmic binding protein-like II"/>
    <property type="match status" value="2"/>
</dbReference>
<evidence type="ECO:0000259" key="3">
    <source>
        <dbReference type="Pfam" id="PF12849"/>
    </source>
</evidence>
<proteinExistence type="predicted"/>
<reference evidence="5" key="1">
    <citation type="journal article" date="2019" name="Int. J. Syst. Evol. Microbiol.">
        <title>The Global Catalogue of Microorganisms (GCM) 10K type strain sequencing project: providing services to taxonomists for standard genome sequencing and annotation.</title>
        <authorList>
            <consortium name="The Broad Institute Genomics Platform"/>
            <consortium name="The Broad Institute Genome Sequencing Center for Infectious Disease"/>
            <person name="Wu L."/>
            <person name="Ma J."/>
        </authorList>
    </citation>
    <scope>NUCLEOTIDE SEQUENCE [LARGE SCALE GENOMIC DNA]</scope>
    <source>
        <strain evidence="5">JCM 17304</strain>
    </source>
</reference>
<evidence type="ECO:0000313" key="5">
    <source>
        <dbReference type="Proteomes" id="UP001500392"/>
    </source>
</evidence>
<evidence type="ECO:0000256" key="2">
    <source>
        <dbReference type="SAM" id="SignalP"/>
    </source>
</evidence>
<dbReference type="Proteomes" id="UP001500392">
    <property type="component" value="Unassembled WGS sequence"/>
</dbReference>
<keyword evidence="1 2" id="KW-0732">Signal</keyword>
<name>A0ABP7WWY0_9GAMM</name>
<feature type="signal peptide" evidence="2">
    <location>
        <begin position="1"/>
        <end position="23"/>
    </location>
</feature>
<organism evidence="4 5">
    <name type="scientific">Zhongshania borealis</name>
    <dbReference type="NCBI Taxonomy" id="889488"/>
    <lineage>
        <taxon>Bacteria</taxon>
        <taxon>Pseudomonadati</taxon>
        <taxon>Pseudomonadota</taxon>
        <taxon>Gammaproteobacteria</taxon>
        <taxon>Cellvibrionales</taxon>
        <taxon>Spongiibacteraceae</taxon>
        <taxon>Zhongshania</taxon>
    </lineage>
</organism>
<dbReference type="RefSeq" id="WP_344936480.1">
    <property type="nucleotide sequence ID" value="NZ_BAABDM010000004.1"/>
</dbReference>
<dbReference type="PANTHER" id="PTHR30570:SF1">
    <property type="entry name" value="PHOSPHATE-BINDING PROTEIN PSTS"/>
    <property type="match status" value="1"/>
</dbReference>
<dbReference type="SUPFAM" id="SSF53850">
    <property type="entry name" value="Periplasmic binding protein-like II"/>
    <property type="match status" value="1"/>
</dbReference>
<evidence type="ECO:0000313" key="4">
    <source>
        <dbReference type="EMBL" id="GAA4098898.1"/>
    </source>
</evidence>
<dbReference type="CDD" id="cd13653">
    <property type="entry name" value="PBP2_phosphate_like_1"/>
    <property type="match status" value="1"/>
</dbReference>
<feature type="domain" description="PBP" evidence="3">
    <location>
        <begin position="24"/>
        <end position="254"/>
    </location>
</feature>
<protein>
    <submittedName>
        <fullName evidence="4">Phosphate ABC transporter substrate-binding protein</fullName>
    </submittedName>
</protein>
<gene>
    <name evidence="4" type="ORF">GCM10022414_24980</name>
</gene>
<comment type="caution">
    <text evidence="4">The sequence shown here is derived from an EMBL/GenBank/DDBJ whole genome shotgun (WGS) entry which is preliminary data.</text>
</comment>
<dbReference type="PANTHER" id="PTHR30570">
    <property type="entry name" value="PERIPLASMIC PHOSPHATE BINDING COMPONENT OF PHOSPHATE ABC TRANSPORTER"/>
    <property type="match status" value="1"/>
</dbReference>
<keyword evidence="5" id="KW-1185">Reference proteome</keyword>
<dbReference type="InterPro" id="IPR050811">
    <property type="entry name" value="Phosphate_ABC_transporter"/>
</dbReference>
<dbReference type="EMBL" id="BAABDM010000004">
    <property type="protein sequence ID" value="GAA4098898.1"/>
    <property type="molecule type" value="Genomic_DNA"/>
</dbReference>
<accession>A0ABP7WWY0</accession>
<dbReference type="InterPro" id="IPR024370">
    <property type="entry name" value="PBP_domain"/>
</dbReference>
<dbReference type="Pfam" id="PF12849">
    <property type="entry name" value="PBP_like_2"/>
    <property type="match status" value="1"/>
</dbReference>
<feature type="chain" id="PRO_5046689621" evidence="2">
    <location>
        <begin position="24"/>
        <end position="269"/>
    </location>
</feature>
<sequence>MLKSLISLIFVLSAVVSTPAAHAENKRLILTGSSTVAPLAAEIAKRYESQHPRVRIDVQMGGSARGINDVRGGLADIGMVSRALKESEQDLKSFLIAMDGIGVVLHKSNTITALSDQQIIAIYTGNIRNWEQLGGPDKPITVINKAEGRSTLELFLQHFSLKNSEIKAHVIIGDNQQGIKTIVGNPGAIGYVSIGSAEYEVARGTAIKLLPMAGNPATVEAVAKGHYPLSRQLNLVLKTEPSGLAKNFIAYAQSAHVKDLVESQFFVAP</sequence>
<evidence type="ECO:0000256" key="1">
    <source>
        <dbReference type="ARBA" id="ARBA00022729"/>
    </source>
</evidence>